<gene>
    <name evidence="1" type="ORF">KQX54_009561</name>
</gene>
<keyword evidence="2" id="KW-1185">Reference proteome</keyword>
<dbReference type="Proteomes" id="UP000826195">
    <property type="component" value="Unassembled WGS sequence"/>
</dbReference>
<sequence>MMLVSESIDLRGLEYTSGGKTGFVKIVSFCCRGLVEASERVNAEAIPYEVFSSRGFVRCGIFKGGKMNWFATVEYAGSIIVQVPSISSTVYTLILSLSRLLIYTMGAFLTKRFAISWSLRFQQ</sequence>
<protein>
    <submittedName>
        <fullName evidence="1">Uncharacterized protein</fullName>
    </submittedName>
</protein>
<proteinExistence type="predicted"/>
<evidence type="ECO:0000313" key="1">
    <source>
        <dbReference type="EMBL" id="KAH0549480.1"/>
    </source>
</evidence>
<comment type="caution">
    <text evidence="1">The sequence shown here is derived from an EMBL/GenBank/DDBJ whole genome shotgun (WGS) entry which is preliminary data.</text>
</comment>
<dbReference type="AlphaFoldDB" id="A0AAV7IAX2"/>
<reference evidence="1 2" key="1">
    <citation type="journal article" date="2021" name="J. Hered.">
        <title>A chromosome-level genome assembly of the parasitoid wasp, Cotesia glomerata (Hymenoptera: Braconidae).</title>
        <authorList>
            <person name="Pinto B.J."/>
            <person name="Weis J.J."/>
            <person name="Gamble T."/>
            <person name="Ode P.J."/>
            <person name="Paul R."/>
            <person name="Zaspel J.M."/>
        </authorList>
    </citation>
    <scope>NUCLEOTIDE SEQUENCE [LARGE SCALE GENOMIC DNA]</scope>
    <source>
        <strain evidence="1">CgM1</strain>
    </source>
</reference>
<accession>A0AAV7IAX2</accession>
<name>A0AAV7IAX2_COTGL</name>
<dbReference type="EMBL" id="JAHXZJ010001864">
    <property type="protein sequence ID" value="KAH0549480.1"/>
    <property type="molecule type" value="Genomic_DNA"/>
</dbReference>
<organism evidence="1 2">
    <name type="scientific">Cotesia glomerata</name>
    <name type="common">Lepidopteran parasitic wasp</name>
    <name type="synonym">Apanteles glomeratus</name>
    <dbReference type="NCBI Taxonomy" id="32391"/>
    <lineage>
        <taxon>Eukaryota</taxon>
        <taxon>Metazoa</taxon>
        <taxon>Ecdysozoa</taxon>
        <taxon>Arthropoda</taxon>
        <taxon>Hexapoda</taxon>
        <taxon>Insecta</taxon>
        <taxon>Pterygota</taxon>
        <taxon>Neoptera</taxon>
        <taxon>Endopterygota</taxon>
        <taxon>Hymenoptera</taxon>
        <taxon>Apocrita</taxon>
        <taxon>Ichneumonoidea</taxon>
        <taxon>Braconidae</taxon>
        <taxon>Microgastrinae</taxon>
        <taxon>Cotesia</taxon>
    </lineage>
</organism>
<evidence type="ECO:0000313" key="2">
    <source>
        <dbReference type="Proteomes" id="UP000826195"/>
    </source>
</evidence>